<dbReference type="Proteomes" id="UP001470230">
    <property type="component" value="Unassembled WGS sequence"/>
</dbReference>
<comment type="caution">
    <text evidence="4">The sequence shown here is derived from an EMBL/GenBank/DDBJ whole genome shotgun (WGS) entry which is preliminary data.</text>
</comment>
<evidence type="ECO:0000313" key="4">
    <source>
        <dbReference type="EMBL" id="KAK8894127.1"/>
    </source>
</evidence>
<evidence type="ECO:0000313" key="5">
    <source>
        <dbReference type="Proteomes" id="UP001470230"/>
    </source>
</evidence>
<protein>
    <submittedName>
        <fullName evidence="4">HOG (High osmolarity glycerol) pathway protein</fullName>
    </submittedName>
</protein>
<evidence type="ECO:0000259" key="3">
    <source>
        <dbReference type="PROSITE" id="PS50002"/>
    </source>
</evidence>
<dbReference type="InterPro" id="IPR036028">
    <property type="entry name" value="SH3-like_dom_sf"/>
</dbReference>
<dbReference type="SMART" id="SM00326">
    <property type="entry name" value="SH3"/>
    <property type="match status" value="1"/>
</dbReference>
<accession>A0ABR2KSL2</accession>
<evidence type="ECO:0000256" key="1">
    <source>
        <dbReference type="ARBA" id="ARBA00022443"/>
    </source>
</evidence>
<keyword evidence="5" id="KW-1185">Reference proteome</keyword>
<sequence>MTEQRTKINQNYQNISDEYNIIENILSKNAEYGLQLGNSSSKFSPIKIPQTPEETLPGIPGTLLDTTNYMINALARLQGVFQKFSTDMAMNELYQLRSIKSERDSNKEMIDNNLDNSESFDKHVIERAISQHKIVNDAVVKLNEYVEKNPTPQKKGISPLKSKLPSLWLSYFDKLSKFNAERQTFKLSSNDLEHKMSSNRLFFNDNEETAFISTSNRVIKPLSEHLGEIAPGIHSVIVDFEKSLNWLKFPSDFKQFSQTHRISYGDIPLPTFEPFKFSSQFTQPDQSFVPRFQMDYFPLHAAVALANYQAESRNEISLIKGKRVYLMENPNQNWVLALNPYFGRIGFIPSSYVKIVGKKLAYAKKEIVKKAPNLLLSNTMLVTIINVIEKPAKAYLVEDEDGRQFEIPESEHLLCFL</sequence>
<dbReference type="Pfam" id="PF00018">
    <property type="entry name" value="SH3_1"/>
    <property type="match status" value="1"/>
</dbReference>
<dbReference type="InterPro" id="IPR001452">
    <property type="entry name" value="SH3_domain"/>
</dbReference>
<dbReference type="SUPFAM" id="SSF50044">
    <property type="entry name" value="SH3-domain"/>
    <property type="match status" value="1"/>
</dbReference>
<dbReference type="Gene3D" id="2.30.30.40">
    <property type="entry name" value="SH3 Domains"/>
    <property type="match status" value="1"/>
</dbReference>
<reference evidence="4 5" key="1">
    <citation type="submission" date="2024-04" db="EMBL/GenBank/DDBJ databases">
        <title>Tritrichomonas musculus Genome.</title>
        <authorList>
            <person name="Alves-Ferreira E."/>
            <person name="Grigg M."/>
            <person name="Lorenzi H."/>
            <person name="Galac M."/>
        </authorList>
    </citation>
    <scope>NUCLEOTIDE SEQUENCE [LARGE SCALE GENOMIC DNA]</scope>
    <source>
        <strain evidence="4 5">EAF2021</strain>
    </source>
</reference>
<dbReference type="EMBL" id="JAPFFF010000003">
    <property type="protein sequence ID" value="KAK8894127.1"/>
    <property type="molecule type" value="Genomic_DNA"/>
</dbReference>
<evidence type="ECO:0000256" key="2">
    <source>
        <dbReference type="PROSITE-ProRule" id="PRU00192"/>
    </source>
</evidence>
<proteinExistence type="predicted"/>
<organism evidence="4 5">
    <name type="scientific">Tritrichomonas musculus</name>
    <dbReference type="NCBI Taxonomy" id="1915356"/>
    <lineage>
        <taxon>Eukaryota</taxon>
        <taxon>Metamonada</taxon>
        <taxon>Parabasalia</taxon>
        <taxon>Tritrichomonadida</taxon>
        <taxon>Tritrichomonadidae</taxon>
        <taxon>Tritrichomonas</taxon>
    </lineage>
</organism>
<name>A0ABR2KSL2_9EUKA</name>
<keyword evidence="1 2" id="KW-0728">SH3 domain</keyword>
<gene>
    <name evidence="4" type="ORF">M9Y10_022559</name>
</gene>
<dbReference type="PROSITE" id="PS50002">
    <property type="entry name" value="SH3"/>
    <property type="match status" value="1"/>
</dbReference>
<feature type="domain" description="SH3" evidence="3">
    <location>
        <begin position="297"/>
        <end position="358"/>
    </location>
</feature>